<dbReference type="RefSeq" id="XP_020438317.1">
    <property type="nucleotide sequence ID" value="XM_020571794.1"/>
</dbReference>
<dbReference type="InParanoid" id="D3AXE3"/>
<dbReference type="EMBL" id="ADBJ01000003">
    <property type="protein sequence ID" value="EFA86212.1"/>
    <property type="molecule type" value="Genomic_DNA"/>
</dbReference>
<dbReference type="Proteomes" id="UP000001396">
    <property type="component" value="Unassembled WGS sequence"/>
</dbReference>
<protein>
    <submittedName>
        <fullName evidence="1">Uncharacterized protein</fullName>
    </submittedName>
</protein>
<proteinExistence type="predicted"/>
<evidence type="ECO:0000313" key="1">
    <source>
        <dbReference type="EMBL" id="EFA86212.1"/>
    </source>
</evidence>
<organism evidence="1 2">
    <name type="scientific">Heterostelium pallidum (strain ATCC 26659 / Pp 5 / PN500)</name>
    <name type="common">Cellular slime mold</name>
    <name type="synonym">Polysphondylium pallidum</name>
    <dbReference type="NCBI Taxonomy" id="670386"/>
    <lineage>
        <taxon>Eukaryota</taxon>
        <taxon>Amoebozoa</taxon>
        <taxon>Evosea</taxon>
        <taxon>Eumycetozoa</taxon>
        <taxon>Dictyostelia</taxon>
        <taxon>Acytosteliales</taxon>
        <taxon>Acytosteliaceae</taxon>
        <taxon>Heterostelium</taxon>
    </lineage>
</organism>
<dbReference type="GeneID" id="31356305"/>
<gene>
    <name evidence="1" type="ORF">PPL_00774</name>
</gene>
<reference evidence="1 2" key="1">
    <citation type="journal article" date="2011" name="Genome Res.">
        <title>Phylogeny-wide analysis of social amoeba genomes highlights ancient origins for complex intercellular communication.</title>
        <authorList>
            <person name="Heidel A.J."/>
            <person name="Lawal H.M."/>
            <person name="Felder M."/>
            <person name="Schilde C."/>
            <person name="Helps N.R."/>
            <person name="Tunggal B."/>
            <person name="Rivero F."/>
            <person name="John U."/>
            <person name="Schleicher M."/>
            <person name="Eichinger L."/>
            <person name="Platzer M."/>
            <person name="Noegel A.A."/>
            <person name="Schaap P."/>
            <person name="Gloeckner G."/>
        </authorList>
    </citation>
    <scope>NUCLEOTIDE SEQUENCE [LARGE SCALE GENOMIC DNA]</scope>
    <source>
        <strain evidence="2">ATCC 26659 / Pp 5 / PN500</strain>
    </source>
</reference>
<accession>D3AXE3</accession>
<sequence length="109" mass="12515">MTFLPRFLKFFKKVVCVTEKDYDIREVSPTYLYPYYRQLGHLLKHHRNGVQSSTLTFQNDDAALSNVNYEDGLRGGATDGRWKRRYGCLQRGHCSSPVSTGSCLSEAIF</sequence>
<name>D3AXE3_HETP5</name>
<comment type="caution">
    <text evidence="1">The sequence shown here is derived from an EMBL/GenBank/DDBJ whole genome shotgun (WGS) entry which is preliminary data.</text>
</comment>
<keyword evidence="2" id="KW-1185">Reference proteome</keyword>
<dbReference type="AlphaFoldDB" id="D3AXE3"/>
<evidence type="ECO:0000313" key="2">
    <source>
        <dbReference type="Proteomes" id="UP000001396"/>
    </source>
</evidence>